<comment type="caution">
    <text evidence="1">The sequence shown here is derived from an EMBL/GenBank/DDBJ whole genome shotgun (WGS) entry which is preliminary data.</text>
</comment>
<sequence length="90" mass="10562">MIHVSSFVRFKEAMCISLEVSSDGKYFPLKEWVQSIPNDAGLSSFELTPELEESVRSCIDEFKKTKTYFWLREDFKTILYDVELQLNKKA</sequence>
<dbReference type="EMBL" id="AJLS01000115">
    <property type="protein sequence ID" value="EKN66464.1"/>
    <property type="molecule type" value="Genomic_DNA"/>
</dbReference>
<dbReference type="RefSeq" id="WP_007086032.1">
    <property type="nucleotide sequence ID" value="NZ_AJLS01000115.1"/>
</dbReference>
<evidence type="ECO:0000313" key="1">
    <source>
        <dbReference type="EMBL" id="EKN66464.1"/>
    </source>
</evidence>
<reference evidence="1 2" key="1">
    <citation type="journal article" date="2012" name="Front. Microbiol.">
        <title>Redundancy and modularity in membrane-associated dissimilatory nitrate reduction in Bacillus.</title>
        <authorList>
            <person name="Heylen K."/>
            <person name="Keltjens J."/>
        </authorList>
    </citation>
    <scope>NUCLEOTIDE SEQUENCE [LARGE SCALE GENOMIC DNA]</scope>
    <source>
        <strain evidence="2">LMG 21833T</strain>
    </source>
</reference>
<accession>K6DDT1</accession>
<proteinExistence type="predicted"/>
<keyword evidence="2" id="KW-1185">Reference proteome</keyword>
<evidence type="ECO:0000313" key="2">
    <source>
        <dbReference type="Proteomes" id="UP000006316"/>
    </source>
</evidence>
<dbReference type="STRING" id="1117379.BABA_15182"/>
<protein>
    <submittedName>
        <fullName evidence="1">Uncharacterized protein</fullName>
    </submittedName>
</protein>
<name>K6DDT1_9BACI</name>
<dbReference type="OrthoDB" id="2879521at2"/>
<dbReference type="PATRIC" id="fig|1117379.3.peg.3137"/>
<dbReference type="AlphaFoldDB" id="K6DDT1"/>
<organism evidence="1 2">
    <name type="scientific">Neobacillus bataviensis LMG 21833</name>
    <dbReference type="NCBI Taxonomy" id="1117379"/>
    <lineage>
        <taxon>Bacteria</taxon>
        <taxon>Bacillati</taxon>
        <taxon>Bacillota</taxon>
        <taxon>Bacilli</taxon>
        <taxon>Bacillales</taxon>
        <taxon>Bacillaceae</taxon>
        <taxon>Neobacillus</taxon>
    </lineage>
</organism>
<gene>
    <name evidence="1" type="ORF">BABA_15182</name>
</gene>
<dbReference type="Proteomes" id="UP000006316">
    <property type="component" value="Unassembled WGS sequence"/>
</dbReference>